<keyword evidence="8" id="KW-1185">Reference proteome</keyword>
<comment type="subcellular location">
    <subcellularLocation>
        <location evidence="1">Cytoplasmic vesicle</location>
        <location evidence="1">Clathrin-coated vesicle</location>
    </subcellularLocation>
    <subcellularLocation>
        <location evidence="2">Golgi apparatus</location>
        <location evidence="2">trans-Golgi network</location>
    </subcellularLocation>
</comment>
<feature type="region of interest" description="Disordered" evidence="5">
    <location>
        <begin position="182"/>
        <end position="245"/>
    </location>
</feature>
<dbReference type="InterPro" id="IPR008942">
    <property type="entry name" value="ENTH_VHS"/>
</dbReference>
<sequence>MDQSRRAVESYWRSRMIDAATSDEDKVTPVYKLEEICELLRSSHVSIVKEISEFVLKRLQHKSPVVKQKALRMIKYAVAKSGAEFRREMQRNSVAVRQLIHYKGQPDPLKGDSLNKAVRETAQETLSALFATEDTKPAPAETLGSRIQGFGNTNFDVSSEDKKSFLSEVVGIGSATLKQGLNTFSQSPSFKNNDTGNYRGPNLQRSLTTESDDSDRYIGMSSQGESHNNSRLSQNANSGNWSQDVRNSQIDTSNAESGHSIGQKSREERLLETIVTSGGVRLHPTRDSLQIFLTEASKLDALVLSRALESKLQSPQWQVRIKAVCVLEAILRKKDVEQFSVIASYFGDNKDVVVRCSESPQASLREKASKVLSLLDGGEQINGGHVHQEKAVKAEAAAVQLPDLIDTSGSDDMFGTQEALQSQSTQTTVNSSTPPVLIDDLFGDSLGTNGHHIEPNNEEDPFADVSFLTKNDKEYEADLFSGMTVDSPGNTETHLTANEDETHLYDVFSSSAGVPPQDGSGKRDVNDLMASLSVNENDPFMNQNGKPSGVNSGNISSAFAMQSHQVSNDLLQNMSTSQTAGNPGMDANQMFPLGAMAYNMPPGFMMNPAFASQPLNYNAMGNLLAQQSLLATMSNFQQLGNLHLNVGVDNAAASTGGSALPDIFNPGVVTQTPASVMNNSKKEDTKAFDFISDHLASARDPRRVN</sequence>
<keyword evidence="3" id="KW-0333">Golgi apparatus</keyword>
<organism evidence="7 8">
    <name type="scientific">Lithospermum erythrorhizon</name>
    <name type="common">Purple gromwell</name>
    <name type="synonym">Lithospermum officinale var. erythrorhizon</name>
    <dbReference type="NCBI Taxonomy" id="34254"/>
    <lineage>
        <taxon>Eukaryota</taxon>
        <taxon>Viridiplantae</taxon>
        <taxon>Streptophyta</taxon>
        <taxon>Embryophyta</taxon>
        <taxon>Tracheophyta</taxon>
        <taxon>Spermatophyta</taxon>
        <taxon>Magnoliopsida</taxon>
        <taxon>eudicotyledons</taxon>
        <taxon>Gunneridae</taxon>
        <taxon>Pentapetalae</taxon>
        <taxon>asterids</taxon>
        <taxon>lamiids</taxon>
        <taxon>Boraginales</taxon>
        <taxon>Boraginaceae</taxon>
        <taxon>Boraginoideae</taxon>
        <taxon>Lithospermeae</taxon>
        <taxon>Lithospermum</taxon>
    </lineage>
</organism>
<feature type="compositionally biased region" description="Polar residues" evidence="5">
    <location>
        <begin position="220"/>
        <end position="245"/>
    </location>
</feature>
<evidence type="ECO:0000256" key="4">
    <source>
        <dbReference type="ARBA" id="ARBA00023329"/>
    </source>
</evidence>
<dbReference type="GO" id="GO:0035091">
    <property type="term" value="F:phosphatidylinositol binding"/>
    <property type="evidence" value="ECO:0007669"/>
    <property type="project" value="InterPro"/>
</dbReference>
<reference evidence="7 8" key="1">
    <citation type="submission" date="2024-01" db="EMBL/GenBank/DDBJ databases">
        <title>The complete chloroplast genome sequence of Lithospermum erythrorhizon: insights into the phylogenetic relationship among Boraginaceae species and the maternal lineages of purple gromwells.</title>
        <authorList>
            <person name="Okada T."/>
            <person name="Watanabe K."/>
        </authorList>
    </citation>
    <scope>NUCLEOTIDE SEQUENCE [LARGE SCALE GENOMIC DNA]</scope>
</reference>
<dbReference type="InterPro" id="IPR013809">
    <property type="entry name" value="ENTH"/>
</dbReference>
<dbReference type="Proteomes" id="UP001454036">
    <property type="component" value="Unassembled WGS sequence"/>
</dbReference>
<gene>
    <name evidence="7" type="ORF">LIER_04828</name>
</gene>
<dbReference type="InterPro" id="IPR039273">
    <property type="entry name" value="TEPSIN"/>
</dbReference>
<evidence type="ECO:0000256" key="1">
    <source>
        <dbReference type="ARBA" id="ARBA00004132"/>
    </source>
</evidence>
<dbReference type="SUPFAM" id="SSF48464">
    <property type="entry name" value="ENTH/VHS domain"/>
    <property type="match status" value="1"/>
</dbReference>
<feature type="domain" description="VHS" evidence="6">
    <location>
        <begin position="20"/>
        <end position="89"/>
    </location>
</feature>
<evidence type="ECO:0000313" key="8">
    <source>
        <dbReference type="Proteomes" id="UP001454036"/>
    </source>
</evidence>
<evidence type="ECO:0000256" key="3">
    <source>
        <dbReference type="ARBA" id="ARBA00023034"/>
    </source>
</evidence>
<dbReference type="PANTHER" id="PTHR21514:SF0">
    <property type="entry name" value="AP-4 COMPLEX ACCESSORY SUBUNIT TEPSIN"/>
    <property type="match status" value="1"/>
</dbReference>
<protein>
    <recommendedName>
        <fullName evidence="6">VHS domain-containing protein</fullName>
    </recommendedName>
</protein>
<dbReference type="Pfam" id="PF01417">
    <property type="entry name" value="ENTH"/>
    <property type="match status" value="1"/>
</dbReference>
<dbReference type="CDD" id="cd03572">
    <property type="entry name" value="ENTH_like_Tepsin"/>
    <property type="match status" value="1"/>
</dbReference>
<evidence type="ECO:0000313" key="7">
    <source>
        <dbReference type="EMBL" id="GAA0144356.1"/>
    </source>
</evidence>
<dbReference type="GO" id="GO:0043130">
    <property type="term" value="F:ubiquitin binding"/>
    <property type="evidence" value="ECO:0007669"/>
    <property type="project" value="InterPro"/>
</dbReference>
<dbReference type="EMBL" id="BAABME010000635">
    <property type="protein sequence ID" value="GAA0144356.1"/>
    <property type="molecule type" value="Genomic_DNA"/>
</dbReference>
<name>A0AAV3P026_LITER</name>
<evidence type="ECO:0000256" key="5">
    <source>
        <dbReference type="SAM" id="MobiDB-lite"/>
    </source>
</evidence>
<dbReference type="InterPro" id="IPR002014">
    <property type="entry name" value="VHS_dom"/>
</dbReference>
<dbReference type="GO" id="GO:0032588">
    <property type="term" value="C:trans-Golgi network membrane"/>
    <property type="evidence" value="ECO:0007669"/>
    <property type="project" value="TreeGrafter"/>
</dbReference>
<dbReference type="PANTHER" id="PTHR21514">
    <property type="entry name" value="AP-4 COMPLEX ACCESSORY SUBUNIT TEPSIN"/>
    <property type="match status" value="1"/>
</dbReference>
<evidence type="ECO:0000259" key="6">
    <source>
        <dbReference type="PROSITE" id="PS50179"/>
    </source>
</evidence>
<dbReference type="AlphaFoldDB" id="A0AAV3P026"/>
<dbReference type="SMART" id="SM00288">
    <property type="entry name" value="VHS"/>
    <property type="match status" value="1"/>
</dbReference>
<dbReference type="GO" id="GO:0030136">
    <property type="term" value="C:clathrin-coated vesicle"/>
    <property type="evidence" value="ECO:0007669"/>
    <property type="project" value="UniProtKB-SubCell"/>
</dbReference>
<comment type="caution">
    <text evidence="7">The sequence shown here is derived from an EMBL/GenBank/DDBJ whole genome shotgun (WGS) entry which is preliminary data.</text>
</comment>
<proteinExistence type="predicted"/>
<feature type="compositionally biased region" description="Polar residues" evidence="5">
    <location>
        <begin position="182"/>
        <end position="196"/>
    </location>
</feature>
<dbReference type="PROSITE" id="PS50179">
    <property type="entry name" value="VHS"/>
    <property type="match status" value="1"/>
</dbReference>
<evidence type="ECO:0000256" key="2">
    <source>
        <dbReference type="ARBA" id="ARBA00004601"/>
    </source>
</evidence>
<dbReference type="Gene3D" id="1.25.40.90">
    <property type="match status" value="1"/>
</dbReference>
<keyword evidence="4" id="KW-0968">Cytoplasmic vesicle</keyword>
<accession>A0AAV3P026</accession>
<dbReference type="InterPro" id="IPR035802">
    <property type="entry name" value="ENTH/VHS_tepsin"/>
</dbReference>